<keyword evidence="3 6" id="KW-1133">Transmembrane helix</keyword>
<protein>
    <submittedName>
        <fullName evidence="7">Transmembrane</fullName>
    </submittedName>
</protein>
<accession>A0A9P6VF84</accession>
<sequence>MGLNGTCNATLDDMRIGTSEEHLVGSMTFHTLGLIISAACTLIAILLSFYLIWMHALHYTKPWEQRHIIRILFMIPVYAVASFLSFWFYWHAIYFEVISDCYEAFAIASFFALLCHYIAPNLHDQKSYFRGIQPKGWVLPISTLKKCCGGDRGPWRTPRSGLTWFNIIWTGIYQYCFIRVTMTVTAVLAQYFSRYCESSNSPLFAHIWIEVIEATAVSIAMYCLIQFYIQTRQDLAPYRPFLKVVAIKLVIFLSFWQSFLISILTSSTLQVVSPTAKIAYPDLKVGIPSLLLCIEMAIFSILHLFAFPYKPYSQGLVHGTYPLSPSSAGPKLNELGPNQGGFLGVKALIDAMNPWDLVKGFARGMRWLFVGRKTRENDPSYKVDSFDINNPGNENDMSLGPTGLAAGYKGKEDLPIADEFRRSKFGMPNKTPADEERAGLVAHAQPNPLNPGGSGYVPAKQRYDANGQDISSGGNRYDSPYDQSPDRLAGMNPTPGMLRKQQEEQHIGMAVSGEPEPYHRQQQYGMAVSGGPVPYPQPQYHAYQPQSGEAYIEQKREGRRQQQAPSEQWANATQRRDETPPEVHNALWGSATKRDEGGEF</sequence>
<dbReference type="PANTHER" id="PTHR23423">
    <property type="entry name" value="ORGANIC SOLUTE TRANSPORTER-RELATED"/>
    <property type="match status" value="1"/>
</dbReference>
<feature type="transmembrane region" description="Helical" evidence="6">
    <location>
        <begin position="205"/>
        <end position="229"/>
    </location>
</feature>
<evidence type="ECO:0000256" key="4">
    <source>
        <dbReference type="ARBA" id="ARBA00023136"/>
    </source>
</evidence>
<feature type="region of interest" description="Disordered" evidence="5">
    <location>
        <begin position="545"/>
        <end position="600"/>
    </location>
</feature>
<dbReference type="InterPro" id="IPR005178">
    <property type="entry name" value="Ostalpha/TMEM184C"/>
</dbReference>
<proteinExistence type="predicted"/>
<evidence type="ECO:0000256" key="6">
    <source>
        <dbReference type="SAM" id="Phobius"/>
    </source>
</evidence>
<keyword evidence="2 6" id="KW-0812">Transmembrane</keyword>
<dbReference type="Pfam" id="PF03619">
    <property type="entry name" value="Solute_trans_a"/>
    <property type="match status" value="1"/>
</dbReference>
<comment type="subcellular location">
    <subcellularLocation>
        <location evidence="1">Membrane</location>
        <topology evidence="1">Multi-pass membrane protein</topology>
    </subcellularLocation>
</comment>
<feature type="transmembrane region" description="Helical" evidence="6">
    <location>
        <begin position="102"/>
        <end position="119"/>
    </location>
</feature>
<evidence type="ECO:0000256" key="1">
    <source>
        <dbReference type="ARBA" id="ARBA00004141"/>
    </source>
</evidence>
<keyword evidence="8" id="KW-1185">Reference proteome</keyword>
<feature type="transmembrane region" description="Helical" evidence="6">
    <location>
        <begin position="241"/>
        <end position="265"/>
    </location>
</feature>
<reference evidence="7" key="1">
    <citation type="submission" date="2019-07" db="EMBL/GenBank/DDBJ databases">
        <title>Hyphodiscus hymeniophilus genome sequencing and assembly.</title>
        <authorList>
            <person name="Kramer G."/>
            <person name="Nodwell J."/>
        </authorList>
    </citation>
    <scope>NUCLEOTIDE SEQUENCE</scope>
    <source>
        <strain evidence="7">ATCC 34498</strain>
    </source>
</reference>
<evidence type="ECO:0000313" key="8">
    <source>
        <dbReference type="Proteomes" id="UP000785200"/>
    </source>
</evidence>
<organism evidence="7 8">
    <name type="scientific">Hyphodiscus hymeniophilus</name>
    <dbReference type="NCBI Taxonomy" id="353542"/>
    <lineage>
        <taxon>Eukaryota</taxon>
        <taxon>Fungi</taxon>
        <taxon>Dikarya</taxon>
        <taxon>Ascomycota</taxon>
        <taxon>Pezizomycotina</taxon>
        <taxon>Leotiomycetes</taxon>
        <taxon>Helotiales</taxon>
        <taxon>Hyphodiscaceae</taxon>
        <taxon>Hyphodiscus</taxon>
    </lineage>
</organism>
<feature type="transmembrane region" description="Helical" evidence="6">
    <location>
        <begin position="32"/>
        <end position="56"/>
    </location>
</feature>
<gene>
    <name evidence="7" type="ORF">D0Z07_6101</name>
</gene>
<evidence type="ECO:0000256" key="5">
    <source>
        <dbReference type="SAM" id="MobiDB-lite"/>
    </source>
</evidence>
<evidence type="ECO:0000313" key="7">
    <source>
        <dbReference type="EMBL" id="KAG0646808.1"/>
    </source>
</evidence>
<name>A0A9P6VF84_9HELO</name>
<dbReference type="SMART" id="SM01417">
    <property type="entry name" value="Solute_trans_a"/>
    <property type="match status" value="1"/>
</dbReference>
<feature type="compositionally biased region" description="Polar residues" evidence="5">
    <location>
        <begin position="561"/>
        <end position="573"/>
    </location>
</feature>
<keyword evidence="4 6" id="KW-0472">Membrane</keyword>
<feature type="region of interest" description="Disordered" evidence="5">
    <location>
        <begin position="466"/>
        <end position="485"/>
    </location>
</feature>
<dbReference type="AlphaFoldDB" id="A0A9P6VF84"/>
<dbReference type="OrthoDB" id="5348404at2759"/>
<evidence type="ECO:0000256" key="2">
    <source>
        <dbReference type="ARBA" id="ARBA00022692"/>
    </source>
</evidence>
<feature type="transmembrane region" description="Helical" evidence="6">
    <location>
        <begin position="172"/>
        <end position="193"/>
    </location>
</feature>
<evidence type="ECO:0000256" key="3">
    <source>
        <dbReference type="ARBA" id="ARBA00022989"/>
    </source>
</evidence>
<dbReference type="Proteomes" id="UP000785200">
    <property type="component" value="Unassembled WGS sequence"/>
</dbReference>
<feature type="transmembrane region" description="Helical" evidence="6">
    <location>
        <begin position="285"/>
        <end position="307"/>
    </location>
</feature>
<dbReference type="GO" id="GO:0016020">
    <property type="term" value="C:membrane"/>
    <property type="evidence" value="ECO:0007669"/>
    <property type="project" value="UniProtKB-SubCell"/>
</dbReference>
<dbReference type="EMBL" id="VNKQ01000014">
    <property type="protein sequence ID" value="KAG0646808.1"/>
    <property type="molecule type" value="Genomic_DNA"/>
</dbReference>
<feature type="transmembrane region" description="Helical" evidence="6">
    <location>
        <begin position="68"/>
        <end position="90"/>
    </location>
</feature>
<comment type="caution">
    <text evidence="7">The sequence shown here is derived from an EMBL/GenBank/DDBJ whole genome shotgun (WGS) entry which is preliminary data.</text>
</comment>